<dbReference type="Proteomes" id="UP000078560">
    <property type="component" value="Unassembled WGS sequence"/>
</dbReference>
<gene>
    <name evidence="2" type="ORF">POVCU1_063840</name>
    <name evidence="1" type="ORF">POVCU2_0086600</name>
</gene>
<accession>A0A1A8WPK0</accession>
<dbReference type="AlphaFoldDB" id="A0A1A8WPK0"/>
<evidence type="ECO:0000313" key="1">
    <source>
        <dbReference type="EMBL" id="SBS94205.1"/>
    </source>
</evidence>
<sequence>MEDSYNYENVKNFPAYKNLLEQSWHDYSFNETGDPVVNTCRQNENAKTVRGFSFIHLCIKVNKYIEYYSDPSKHSSDLHVSSNGHPEYLNYWLNDKYKNNNDYSLYKDVLDSKDPLKIFNSNIRNISEYKSKIYELGDDIFKRVDTLYKLYDQYLSYITKREYSITNEILCKHADEFTDIYNKAIGECNNKLHNKYCKELEYLKQKYEGKISITSCPKTPLLLSPHEAYTYKGDTFGAHPPSDDNDSYSAGDIAILVGKILGGCLIPLLLYKYTPLGSCLRPRKRKNKTDLDNIDDGKYVNYSYYYGNEETIPYNEEYNMHYYTSQNYE</sequence>
<dbReference type="VEuPathDB" id="PlasmoDB:PocGH01_00017900"/>
<organism evidence="1 4">
    <name type="scientific">Plasmodium ovale curtisi</name>
    <dbReference type="NCBI Taxonomy" id="864141"/>
    <lineage>
        <taxon>Eukaryota</taxon>
        <taxon>Sar</taxon>
        <taxon>Alveolata</taxon>
        <taxon>Apicomplexa</taxon>
        <taxon>Aconoidasida</taxon>
        <taxon>Haemosporida</taxon>
        <taxon>Plasmodiidae</taxon>
        <taxon>Plasmodium</taxon>
        <taxon>Plasmodium (Plasmodium)</taxon>
    </lineage>
</organism>
<reference evidence="3 4" key="1">
    <citation type="submission" date="2016-05" db="EMBL/GenBank/DDBJ databases">
        <authorList>
            <person name="Naeem Raeece"/>
        </authorList>
    </citation>
    <scope>NUCLEOTIDE SEQUENCE [LARGE SCALE GENOMIC DNA]</scope>
</reference>
<evidence type="ECO:0000313" key="3">
    <source>
        <dbReference type="Proteomes" id="UP000078546"/>
    </source>
</evidence>
<dbReference type="Pfam" id="PF05795">
    <property type="entry name" value="Plasmodium_Vir"/>
    <property type="match status" value="1"/>
</dbReference>
<dbReference type="InterPro" id="IPR008780">
    <property type="entry name" value="Plasmodium_Vir"/>
</dbReference>
<evidence type="ECO:0000313" key="4">
    <source>
        <dbReference type="Proteomes" id="UP000078560"/>
    </source>
</evidence>
<dbReference type="EMBL" id="FLQV01002232">
    <property type="protein sequence ID" value="SBT00991.1"/>
    <property type="molecule type" value="Genomic_DNA"/>
</dbReference>
<protein>
    <submittedName>
        <fullName evidence="1">PIR Superfamily Protein</fullName>
    </submittedName>
</protein>
<dbReference type="Proteomes" id="UP000078546">
    <property type="component" value="Unassembled WGS sequence"/>
</dbReference>
<reference evidence="1" key="2">
    <citation type="submission" date="2016-05" db="EMBL/GenBank/DDBJ databases">
        <authorList>
            <person name="Lavstsen T."/>
            <person name="Jespersen J.S."/>
        </authorList>
    </citation>
    <scope>NUCLEOTIDE SEQUENCE [LARGE SCALE GENOMIC DNA]</scope>
</reference>
<evidence type="ECO:0000313" key="2">
    <source>
        <dbReference type="EMBL" id="SBT00991.1"/>
    </source>
</evidence>
<name>A0A1A8WPK0_PLAOA</name>
<dbReference type="EMBL" id="FLQU01001729">
    <property type="protein sequence ID" value="SBS94205.1"/>
    <property type="molecule type" value="Genomic_DNA"/>
</dbReference>
<proteinExistence type="predicted"/>